<dbReference type="AlphaFoldDB" id="A0A6C0JT40"/>
<evidence type="ECO:0000313" key="1">
    <source>
        <dbReference type="EMBL" id="QHU08922.1"/>
    </source>
</evidence>
<name>A0A6C0JT40_9ZZZZ</name>
<protein>
    <recommendedName>
        <fullName evidence="2">Translation repressor protein</fullName>
    </recommendedName>
</protein>
<sequence length="132" mass="15691">MKNIGVEIELPDDECFLKIQETLTRIGIPTKDYKLFQTAHILHKQGRFWIVHFKEMFILDGRESNVSDDDIARRNTISKLLQDWELVKILNFRSIEGNLAPISDIKIIKHSEKFRWELLPKYTIGKKHFIRK</sequence>
<reference evidence="1" key="1">
    <citation type="journal article" date="2020" name="Nature">
        <title>Giant virus diversity and host interactions through global metagenomics.</title>
        <authorList>
            <person name="Schulz F."/>
            <person name="Roux S."/>
            <person name="Paez-Espino D."/>
            <person name="Jungbluth S."/>
            <person name="Walsh D.A."/>
            <person name="Denef V.J."/>
            <person name="McMahon K.D."/>
            <person name="Konstantinidis K.T."/>
            <person name="Eloe-Fadrosh E.A."/>
            <person name="Kyrpides N.C."/>
            <person name="Woyke T."/>
        </authorList>
    </citation>
    <scope>NUCLEOTIDE SEQUENCE</scope>
    <source>
        <strain evidence="1">GVMAG-S-1064190-84</strain>
    </source>
</reference>
<dbReference type="SUPFAM" id="SSF55064">
    <property type="entry name" value="Translational regulator protein regA"/>
    <property type="match status" value="1"/>
</dbReference>
<dbReference type="InterPro" id="IPR036516">
    <property type="entry name" value="Transl_repress_RegA_sf"/>
</dbReference>
<evidence type="ECO:0008006" key="2">
    <source>
        <dbReference type="Google" id="ProtNLM"/>
    </source>
</evidence>
<dbReference type="InterPro" id="IPR002702">
    <property type="entry name" value="Transl_repress_RegA"/>
</dbReference>
<organism evidence="1">
    <name type="scientific">viral metagenome</name>
    <dbReference type="NCBI Taxonomy" id="1070528"/>
    <lineage>
        <taxon>unclassified sequences</taxon>
        <taxon>metagenomes</taxon>
        <taxon>organismal metagenomes</taxon>
    </lineage>
</organism>
<accession>A0A6C0JT40</accession>
<dbReference type="EMBL" id="MN740699">
    <property type="protein sequence ID" value="QHU08922.1"/>
    <property type="molecule type" value="Genomic_DNA"/>
</dbReference>
<dbReference type="Pfam" id="PF01818">
    <property type="entry name" value="Translat_reg"/>
    <property type="match status" value="1"/>
</dbReference>
<dbReference type="Gene3D" id="3.30.70.650">
    <property type="entry name" value="Translation repressor RegA"/>
    <property type="match status" value="1"/>
</dbReference>
<proteinExistence type="predicted"/>
<dbReference type="GO" id="GO:0003723">
    <property type="term" value="F:RNA binding"/>
    <property type="evidence" value="ECO:0007669"/>
    <property type="project" value="InterPro"/>
</dbReference>